<keyword evidence="1" id="KW-1133">Transmembrane helix</keyword>
<reference evidence="2" key="2">
    <citation type="submission" date="2018-03" db="EMBL/GenBank/DDBJ databases">
        <title>The Triticum urartu genome reveals the dynamic nature of wheat genome evolution.</title>
        <authorList>
            <person name="Ling H."/>
            <person name="Ma B."/>
            <person name="Shi X."/>
            <person name="Liu H."/>
            <person name="Dong L."/>
            <person name="Sun H."/>
            <person name="Cao Y."/>
            <person name="Gao Q."/>
            <person name="Zheng S."/>
            <person name="Li Y."/>
            <person name="Yu Y."/>
            <person name="Du H."/>
            <person name="Qi M."/>
            <person name="Li Y."/>
            <person name="Yu H."/>
            <person name="Cui Y."/>
            <person name="Wang N."/>
            <person name="Chen C."/>
            <person name="Wu H."/>
            <person name="Zhao Y."/>
            <person name="Zhang J."/>
            <person name="Li Y."/>
            <person name="Zhou W."/>
            <person name="Zhang B."/>
            <person name="Hu W."/>
            <person name="Eijk M."/>
            <person name="Tang J."/>
            <person name="Witsenboer H."/>
            <person name="Zhao S."/>
            <person name="Li Z."/>
            <person name="Zhang A."/>
            <person name="Wang D."/>
            <person name="Liang C."/>
        </authorList>
    </citation>
    <scope>NUCLEOTIDE SEQUENCE [LARGE SCALE GENOMIC DNA]</scope>
    <source>
        <strain evidence="2">cv. G1812</strain>
    </source>
</reference>
<keyword evidence="3" id="KW-1185">Reference proteome</keyword>
<dbReference type="AlphaFoldDB" id="A0A8R7UH53"/>
<name>A0A8R7UH53_TRIUA</name>
<feature type="transmembrane region" description="Helical" evidence="1">
    <location>
        <begin position="162"/>
        <end position="180"/>
    </location>
</feature>
<dbReference type="EnsemblPlants" id="TuG1812G0500001340.01.T04">
    <property type="protein sequence ID" value="TuG1812G0500001340.01.T04"/>
    <property type="gene ID" value="TuG1812G0500001340.01"/>
</dbReference>
<reference evidence="2" key="3">
    <citation type="submission" date="2022-06" db="UniProtKB">
        <authorList>
            <consortium name="EnsemblPlants"/>
        </authorList>
    </citation>
    <scope>IDENTIFICATION</scope>
</reference>
<keyword evidence="1" id="KW-0472">Membrane</keyword>
<reference evidence="3" key="1">
    <citation type="journal article" date="2013" name="Nature">
        <title>Draft genome of the wheat A-genome progenitor Triticum urartu.</title>
        <authorList>
            <person name="Ling H.Q."/>
            <person name="Zhao S."/>
            <person name="Liu D."/>
            <person name="Wang J."/>
            <person name="Sun H."/>
            <person name="Zhang C."/>
            <person name="Fan H."/>
            <person name="Li D."/>
            <person name="Dong L."/>
            <person name="Tao Y."/>
            <person name="Gao C."/>
            <person name="Wu H."/>
            <person name="Li Y."/>
            <person name="Cui Y."/>
            <person name="Guo X."/>
            <person name="Zheng S."/>
            <person name="Wang B."/>
            <person name="Yu K."/>
            <person name="Liang Q."/>
            <person name="Yang W."/>
            <person name="Lou X."/>
            <person name="Chen J."/>
            <person name="Feng M."/>
            <person name="Jian J."/>
            <person name="Zhang X."/>
            <person name="Luo G."/>
            <person name="Jiang Y."/>
            <person name="Liu J."/>
            <person name="Wang Z."/>
            <person name="Sha Y."/>
            <person name="Zhang B."/>
            <person name="Wu H."/>
            <person name="Tang D."/>
            <person name="Shen Q."/>
            <person name="Xue P."/>
            <person name="Zou S."/>
            <person name="Wang X."/>
            <person name="Liu X."/>
            <person name="Wang F."/>
            <person name="Yang Y."/>
            <person name="An X."/>
            <person name="Dong Z."/>
            <person name="Zhang K."/>
            <person name="Zhang X."/>
            <person name="Luo M.C."/>
            <person name="Dvorak J."/>
            <person name="Tong Y."/>
            <person name="Wang J."/>
            <person name="Yang H."/>
            <person name="Li Z."/>
            <person name="Wang D."/>
            <person name="Zhang A."/>
            <person name="Wang J."/>
        </authorList>
    </citation>
    <scope>NUCLEOTIDE SEQUENCE</scope>
    <source>
        <strain evidence="3">cv. G1812</strain>
    </source>
</reference>
<sequence>MEKDEPAWIYRICEDHLEAPLGLLSYSWSSLTHLVAGTAHSLPARAASISRAINGYRGPDISCVREDASSSYSTAQLPPASIEALKEWISFPLAPADCGCRDLGVVFRPRAPGWRHRSSPQASTPTHHLNFRQSQPGFSVAFFHLQLTISVLSYLVSLGKSAIILKVVYSVLFFSCTYDYM</sequence>
<accession>A0A8R7UH53</accession>
<evidence type="ECO:0000256" key="1">
    <source>
        <dbReference type="SAM" id="Phobius"/>
    </source>
</evidence>
<dbReference type="Gramene" id="TuG1812G0500001340.01.T04">
    <property type="protein sequence ID" value="TuG1812G0500001340.01.T04"/>
    <property type="gene ID" value="TuG1812G0500001340.01"/>
</dbReference>
<organism evidence="2 3">
    <name type="scientific">Triticum urartu</name>
    <name type="common">Red wild einkorn</name>
    <name type="synonym">Crithodium urartu</name>
    <dbReference type="NCBI Taxonomy" id="4572"/>
    <lineage>
        <taxon>Eukaryota</taxon>
        <taxon>Viridiplantae</taxon>
        <taxon>Streptophyta</taxon>
        <taxon>Embryophyta</taxon>
        <taxon>Tracheophyta</taxon>
        <taxon>Spermatophyta</taxon>
        <taxon>Magnoliopsida</taxon>
        <taxon>Liliopsida</taxon>
        <taxon>Poales</taxon>
        <taxon>Poaceae</taxon>
        <taxon>BOP clade</taxon>
        <taxon>Pooideae</taxon>
        <taxon>Triticodae</taxon>
        <taxon>Triticeae</taxon>
        <taxon>Triticinae</taxon>
        <taxon>Triticum</taxon>
    </lineage>
</organism>
<proteinExistence type="predicted"/>
<evidence type="ECO:0000313" key="2">
    <source>
        <dbReference type="EnsemblPlants" id="TuG1812G0500001340.01.T04"/>
    </source>
</evidence>
<evidence type="ECO:0000313" key="3">
    <source>
        <dbReference type="Proteomes" id="UP000015106"/>
    </source>
</evidence>
<protein>
    <submittedName>
        <fullName evidence="2">Uncharacterized protein</fullName>
    </submittedName>
</protein>
<keyword evidence="1" id="KW-0812">Transmembrane</keyword>
<dbReference type="Proteomes" id="UP000015106">
    <property type="component" value="Chromosome 5"/>
</dbReference>